<dbReference type="Proteomes" id="UP000709295">
    <property type="component" value="Unassembled WGS sequence"/>
</dbReference>
<dbReference type="AlphaFoldDB" id="A0A8J5I4Z4"/>
<accession>A0A8J5I4Z4</accession>
<organism evidence="1 2">
    <name type="scientific">Phytophthora aleatoria</name>
    <dbReference type="NCBI Taxonomy" id="2496075"/>
    <lineage>
        <taxon>Eukaryota</taxon>
        <taxon>Sar</taxon>
        <taxon>Stramenopiles</taxon>
        <taxon>Oomycota</taxon>
        <taxon>Peronosporomycetes</taxon>
        <taxon>Peronosporales</taxon>
        <taxon>Peronosporaceae</taxon>
        <taxon>Phytophthora</taxon>
    </lineage>
</organism>
<reference evidence="1" key="1">
    <citation type="submission" date="2021-01" db="EMBL/GenBank/DDBJ databases">
        <title>Phytophthora aleatoria, a newly-described species from Pinus radiata is distinct from Phytophthora cactorum isolates based on comparative genomics.</title>
        <authorList>
            <person name="Mcdougal R."/>
            <person name="Panda P."/>
            <person name="Williams N."/>
            <person name="Studholme D.J."/>
        </authorList>
    </citation>
    <scope>NUCLEOTIDE SEQUENCE</scope>
    <source>
        <strain evidence="1">NZFS 4037</strain>
    </source>
</reference>
<gene>
    <name evidence="1" type="ORF">JG688_00017800</name>
</gene>
<name>A0A8J5I4Z4_9STRA</name>
<comment type="caution">
    <text evidence="1">The sequence shown here is derived from an EMBL/GenBank/DDBJ whole genome shotgun (WGS) entry which is preliminary data.</text>
</comment>
<dbReference type="EMBL" id="JAENGY010002859">
    <property type="protein sequence ID" value="KAG6943055.1"/>
    <property type="molecule type" value="Genomic_DNA"/>
</dbReference>
<keyword evidence="2" id="KW-1185">Reference proteome</keyword>
<protein>
    <submittedName>
        <fullName evidence="1">Uncharacterized protein</fullName>
    </submittedName>
</protein>
<evidence type="ECO:0000313" key="2">
    <source>
        <dbReference type="Proteomes" id="UP000709295"/>
    </source>
</evidence>
<sequence length="88" mass="10070">MEKHSNINSCSNIWNKDLLTDSVSGSWDEISLFDSECDLEYEFFRSNEHDSDEELMEEGILVCFATGTAILNAREDYNTKFGASIFKD</sequence>
<evidence type="ECO:0000313" key="1">
    <source>
        <dbReference type="EMBL" id="KAG6943055.1"/>
    </source>
</evidence>
<proteinExistence type="predicted"/>